<evidence type="ECO:0000313" key="1">
    <source>
        <dbReference type="EMBL" id="JAH14236.1"/>
    </source>
</evidence>
<accession>A0A0E9QBL0</accession>
<sequence length="37" mass="4366">MRRARAFLYVKFFKLNKATDICVESCSESFLLRTHPS</sequence>
<dbReference type="EMBL" id="GBXM01094341">
    <property type="protein sequence ID" value="JAH14236.1"/>
    <property type="molecule type" value="Transcribed_RNA"/>
</dbReference>
<protein>
    <submittedName>
        <fullName evidence="1">Uncharacterized protein</fullName>
    </submittedName>
</protein>
<reference evidence="1" key="2">
    <citation type="journal article" date="2015" name="Fish Shellfish Immunol.">
        <title>Early steps in the European eel (Anguilla anguilla)-Vibrio vulnificus interaction in the gills: Role of the RtxA13 toxin.</title>
        <authorList>
            <person name="Callol A."/>
            <person name="Pajuelo D."/>
            <person name="Ebbesson L."/>
            <person name="Teles M."/>
            <person name="MacKenzie S."/>
            <person name="Amaro C."/>
        </authorList>
    </citation>
    <scope>NUCLEOTIDE SEQUENCE</scope>
</reference>
<dbReference type="AlphaFoldDB" id="A0A0E9QBL0"/>
<reference evidence="1" key="1">
    <citation type="submission" date="2014-11" db="EMBL/GenBank/DDBJ databases">
        <authorList>
            <person name="Amaro Gonzalez C."/>
        </authorList>
    </citation>
    <scope>NUCLEOTIDE SEQUENCE</scope>
</reference>
<name>A0A0E9QBL0_ANGAN</name>
<organism evidence="1">
    <name type="scientific">Anguilla anguilla</name>
    <name type="common">European freshwater eel</name>
    <name type="synonym">Muraena anguilla</name>
    <dbReference type="NCBI Taxonomy" id="7936"/>
    <lineage>
        <taxon>Eukaryota</taxon>
        <taxon>Metazoa</taxon>
        <taxon>Chordata</taxon>
        <taxon>Craniata</taxon>
        <taxon>Vertebrata</taxon>
        <taxon>Euteleostomi</taxon>
        <taxon>Actinopterygii</taxon>
        <taxon>Neopterygii</taxon>
        <taxon>Teleostei</taxon>
        <taxon>Anguilliformes</taxon>
        <taxon>Anguillidae</taxon>
        <taxon>Anguilla</taxon>
    </lineage>
</organism>
<proteinExistence type="predicted"/>